<dbReference type="EMBL" id="CP002271">
    <property type="protein sequence ID" value="ADO67950.1"/>
    <property type="molecule type" value="Genomic_DNA"/>
</dbReference>
<proteinExistence type="predicted"/>
<reference evidence="1 2" key="1">
    <citation type="journal article" date="2011" name="Mol. Biol. Evol.">
        <title>Comparative genomic analysis of fruiting body formation in Myxococcales.</title>
        <authorList>
            <person name="Huntley S."/>
            <person name="Hamann N."/>
            <person name="Wegener-Feldbrugge S."/>
            <person name="Treuner-Lange A."/>
            <person name="Kube M."/>
            <person name="Reinhardt R."/>
            <person name="Klages S."/>
            <person name="Muller R."/>
            <person name="Ronning C.M."/>
            <person name="Nierman W.C."/>
            <person name="Sogaard-Andersen L."/>
        </authorList>
    </citation>
    <scope>NUCLEOTIDE SEQUENCE [LARGE SCALE GENOMIC DNA]</scope>
    <source>
        <strain evidence="1 2">DW4/3-1</strain>
    </source>
</reference>
<dbReference type="eggNOG" id="ENOG50331NW">
    <property type="taxonomic scope" value="Bacteria"/>
</dbReference>
<dbReference type="KEGG" id="sur:STAUR_0141"/>
<evidence type="ECO:0000313" key="1">
    <source>
        <dbReference type="EMBL" id="ADO67950.1"/>
    </source>
</evidence>
<dbReference type="AlphaFoldDB" id="E3FKH7"/>
<dbReference type="STRING" id="378806.STAUR_0141"/>
<evidence type="ECO:0000313" key="2">
    <source>
        <dbReference type="Proteomes" id="UP000001351"/>
    </source>
</evidence>
<name>E3FKH7_STIAD</name>
<organism evidence="1 2">
    <name type="scientific">Stigmatella aurantiaca (strain DW4/3-1)</name>
    <dbReference type="NCBI Taxonomy" id="378806"/>
    <lineage>
        <taxon>Bacteria</taxon>
        <taxon>Pseudomonadati</taxon>
        <taxon>Myxococcota</taxon>
        <taxon>Myxococcia</taxon>
        <taxon>Myxococcales</taxon>
        <taxon>Cystobacterineae</taxon>
        <taxon>Archangiaceae</taxon>
        <taxon>Stigmatella</taxon>
    </lineage>
</organism>
<sequence length="244" mass="26628">MTRSEHFFLMSAGYLVARPVDRTAFMDASLLPPRVRTASSCLARIAPDTWALAWASFDEAERCEAASRFGIPPSRIAELMDWVTQRFDEDFLWPNLFLTLEGAREFCATFVPEDSDAGILGLALSCEDADDLLRLTAPTLGEGETGLHRCLARRLPPREGGLCLGSEVLGVEAGGTLHSSLCNGLERAFAQQWSAQPNAHGLFDDHALAQRCAVYAGRGEVGAEPVPWRAWVLTEYPRTVGGTS</sequence>
<dbReference type="Proteomes" id="UP000001351">
    <property type="component" value="Chromosome"/>
</dbReference>
<accession>E3FKH7</accession>
<protein>
    <submittedName>
        <fullName evidence="1">Conserved uncharacterized protein</fullName>
    </submittedName>
</protein>
<dbReference type="HOGENOM" id="CLU_1188518_0_0_7"/>
<gene>
    <name evidence="1" type="ordered locus">STAUR_0141</name>
</gene>
<keyword evidence="2" id="KW-1185">Reference proteome</keyword>